<comment type="caution">
    <text evidence="2">The sequence shown here is derived from an EMBL/GenBank/DDBJ whole genome shotgun (WGS) entry which is preliminary data.</text>
</comment>
<reference evidence="2" key="1">
    <citation type="journal article" date="2017" name="Appl. Environ. Microbiol.">
        <title>Molecular characterization of an Endozoicomonas-like organism causing infection in king scallop Pecten maximus L.</title>
        <authorList>
            <person name="Cano I."/>
            <person name="van Aerle R."/>
            <person name="Ross S."/>
            <person name="Verner-Jeffreys D.W."/>
            <person name="Paley R.K."/>
            <person name="Rimmer G."/>
            <person name="Ryder D."/>
            <person name="Hooper P."/>
            <person name="Stone D."/>
            <person name="Feist S.W."/>
        </authorList>
    </citation>
    <scope>NUCLEOTIDE SEQUENCE</scope>
</reference>
<sequence length="102" mass="11514">MSITPMWRVDRDGTMFADKKSAEAHDKMLELAENFGQLLESRFEMDEKLAENIGLLLSQNKETLLRALKGKPELLLTIDHAENSDEASETPDQPEKRTLAAV</sequence>
<dbReference type="Gene3D" id="1.10.10.710">
    <property type="entry name" value="PSPTO_1197 like"/>
    <property type="match status" value="1"/>
</dbReference>
<dbReference type="EMBL" id="NSIT01000024">
    <property type="protein sequence ID" value="PJE80260.1"/>
    <property type="molecule type" value="Genomic_DNA"/>
</dbReference>
<name>A0A2H9TAI9_9ZZZZ</name>
<organism evidence="2">
    <name type="scientific">invertebrate metagenome</name>
    <dbReference type="NCBI Taxonomy" id="1711999"/>
    <lineage>
        <taxon>unclassified sequences</taxon>
        <taxon>metagenomes</taxon>
        <taxon>organismal metagenomes</taxon>
    </lineage>
</organism>
<dbReference type="AlphaFoldDB" id="A0A2H9TAI9"/>
<gene>
    <name evidence="2" type="ORF">CI610_00737</name>
</gene>
<dbReference type="InterPro" id="IPR038627">
    <property type="entry name" value="YebG-like_sf"/>
</dbReference>
<feature type="region of interest" description="Disordered" evidence="1">
    <location>
        <begin position="81"/>
        <end position="102"/>
    </location>
</feature>
<evidence type="ECO:0000256" key="1">
    <source>
        <dbReference type="SAM" id="MobiDB-lite"/>
    </source>
</evidence>
<dbReference type="InterPro" id="IPR009813">
    <property type="entry name" value="Uncharacterised_YebG"/>
</dbReference>
<evidence type="ECO:0000313" key="2">
    <source>
        <dbReference type="EMBL" id="PJE80260.1"/>
    </source>
</evidence>
<proteinExistence type="predicted"/>
<evidence type="ECO:0008006" key="3">
    <source>
        <dbReference type="Google" id="ProtNLM"/>
    </source>
</evidence>
<feature type="compositionally biased region" description="Basic and acidic residues" evidence="1">
    <location>
        <begin position="93"/>
        <end position="102"/>
    </location>
</feature>
<accession>A0A2H9TAI9</accession>
<protein>
    <recommendedName>
        <fullName evidence="3">YebG protein</fullName>
    </recommendedName>
</protein>
<dbReference type="Pfam" id="PF07130">
    <property type="entry name" value="YebG"/>
    <property type="match status" value="1"/>
</dbReference>